<comment type="caution">
    <text evidence="2">The sequence shown here is derived from an EMBL/GenBank/DDBJ whole genome shotgun (WGS) entry which is preliminary data.</text>
</comment>
<evidence type="ECO:0000313" key="2">
    <source>
        <dbReference type="EMBL" id="KDN66846.1"/>
    </source>
</evidence>
<protein>
    <submittedName>
        <fullName evidence="2">Uncharacterized protein</fullName>
    </submittedName>
</protein>
<dbReference type="Proteomes" id="UP000027238">
    <property type="component" value="Unassembled WGS sequence"/>
</dbReference>
<name>A0A066XM80_COLSU</name>
<keyword evidence="3" id="KW-1185">Reference proteome</keyword>
<dbReference type="HOGENOM" id="CLU_2670963_0_0_1"/>
<feature type="region of interest" description="Disordered" evidence="1">
    <location>
        <begin position="1"/>
        <end position="34"/>
    </location>
</feature>
<reference evidence="3" key="1">
    <citation type="journal article" date="2014" name="Genome Announc.">
        <title>Draft genome sequence of Colletotrichum sublineola, a destructive pathogen of cultivated sorghum.</title>
        <authorList>
            <person name="Baroncelli R."/>
            <person name="Sanz-Martin J.M."/>
            <person name="Rech G.E."/>
            <person name="Sukno S.A."/>
            <person name="Thon M.R."/>
        </authorList>
    </citation>
    <scope>NUCLEOTIDE SEQUENCE [LARGE SCALE GENOMIC DNA]</scope>
    <source>
        <strain evidence="3">TX430BB</strain>
    </source>
</reference>
<evidence type="ECO:0000256" key="1">
    <source>
        <dbReference type="SAM" id="MobiDB-lite"/>
    </source>
</evidence>
<dbReference type="AlphaFoldDB" id="A0A066XM80"/>
<evidence type="ECO:0000313" key="3">
    <source>
        <dbReference type="Proteomes" id="UP000027238"/>
    </source>
</evidence>
<gene>
    <name evidence="2" type="ORF">CSUB01_11390</name>
</gene>
<feature type="compositionally biased region" description="Acidic residues" evidence="1">
    <location>
        <begin position="21"/>
        <end position="31"/>
    </location>
</feature>
<proteinExistence type="predicted"/>
<dbReference type="EMBL" id="JMSE01000884">
    <property type="protein sequence ID" value="KDN66846.1"/>
    <property type="molecule type" value="Genomic_DNA"/>
</dbReference>
<sequence length="75" mass="7993">MYSQRHPLPPSLRTGANIKQEEEEEEEEEAPADGYTCRILQPKSAPLVSGSYKLDAITAPVVQSPVASAGPCVGP</sequence>
<accession>A0A066XM80</accession>
<organism evidence="2 3">
    <name type="scientific">Colletotrichum sublineola</name>
    <name type="common">Sorghum anthracnose fungus</name>
    <dbReference type="NCBI Taxonomy" id="1173701"/>
    <lineage>
        <taxon>Eukaryota</taxon>
        <taxon>Fungi</taxon>
        <taxon>Dikarya</taxon>
        <taxon>Ascomycota</taxon>
        <taxon>Pezizomycotina</taxon>
        <taxon>Sordariomycetes</taxon>
        <taxon>Hypocreomycetidae</taxon>
        <taxon>Glomerellales</taxon>
        <taxon>Glomerellaceae</taxon>
        <taxon>Colletotrichum</taxon>
        <taxon>Colletotrichum graminicola species complex</taxon>
    </lineage>
</organism>